<dbReference type="EMBL" id="JAEMUK010000059">
    <property type="protein sequence ID" value="MBJ7544157.1"/>
    <property type="molecule type" value="Genomic_DNA"/>
</dbReference>
<name>A0A8I1GBR2_9HYPH</name>
<comment type="caution">
    <text evidence="1">The sequence shown here is derived from an EMBL/GenBank/DDBJ whole genome shotgun (WGS) entry which is preliminary data.</text>
</comment>
<accession>A0A8I1GBR2</accession>
<protein>
    <submittedName>
        <fullName evidence="1">Uncharacterized protein</fullName>
    </submittedName>
</protein>
<proteinExistence type="predicted"/>
<reference evidence="1 2" key="1">
    <citation type="submission" date="2020-12" db="EMBL/GenBank/DDBJ databases">
        <title>Revised draft genomes of Rhodomicrobium vannielii ATCC 17100 and Rhodomicrobium udaipurense JA643.</title>
        <authorList>
            <person name="Conners E.M."/>
            <person name="Davenport E.J."/>
            <person name="Bose A."/>
        </authorList>
    </citation>
    <scope>NUCLEOTIDE SEQUENCE [LARGE SCALE GENOMIC DNA]</scope>
    <source>
        <strain evidence="1 2">JA643</strain>
    </source>
</reference>
<evidence type="ECO:0000313" key="2">
    <source>
        <dbReference type="Proteomes" id="UP000623250"/>
    </source>
</evidence>
<evidence type="ECO:0000313" key="1">
    <source>
        <dbReference type="EMBL" id="MBJ7544157.1"/>
    </source>
</evidence>
<feature type="non-terminal residue" evidence="1">
    <location>
        <position position="94"/>
    </location>
</feature>
<sequence>LFRTRRGNPLTRARLRDVIAKAGGNIQVQVVSANGFTRQACLHLADTLNGGGVWLVTPADAVAGRLDEAFETIVASAPDAMAILNTKGVILGAN</sequence>
<organism evidence="1 2">
    <name type="scientific">Rhodomicrobium udaipurense</name>
    <dbReference type="NCBI Taxonomy" id="1202716"/>
    <lineage>
        <taxon>Bacteria</taxon>
        <taxon>Pseudomonadati</taxon>
        <taxon>Pseudomonadota</taxon>
        <taxon>Alphaproteobacteria</taxon>
        <taxon>Hyphomicrobiales</taxon>
        <taxon>Hyphomicrobiaceae</taxon>
        <taxon>Rhodomicrobium</taxon>
    </lineage>
</organism>
<gene>
    <name evidence="1" type="ORF">JDN41_11435</name>
</gene>
<dbReference type="Proteomes" id="UP000623250">
    <property type="component" value="Unassembled WGS sequence"/>
</dbReference>
<keyword evidence="2" id="KW-1185">Reference proteome</keyword>
<dbReference type="AlphaFoldDB" id="A0A8I1GBR2"/>
<dbReference type="RefSeq" id="WP_199502451.1">
    <property type="nucleotide sequence ID" value="NZ_JAEMUK010000059.1"/>
</dbReference>
<feature type="non-terminal residue" evidence="1">
    <location>
        <position position="1"/>
    </location>
</feature>